<keyword evidence="2" id="KW-1185">Reference proteome</keyword>
<gene>
    <name evidence="1" type="ORF">G2W53_036012</name>
</gene>
<proteinExistence type="predicted"/>
<sequence length="68" mass="7576">MVGHGVKMLITSRTVDAAQLLHFWNLVGPHYSLETNHACDSPYFTCGVCPANCNIIQELAVMDYEPHD</sequence>
<protein>
    <submittedName>
        <fullName evidence="1">Uncharacterized protein</fullName>
    </submittedName>
</protein>
<name>A0A834W9X7_9FABA</name>
<accession>A0A834W9X7</accession>
<dbReference type="AlphaFoldDB" id="A0A834W9X7"/>
<dbReference type="Proteomes" id="UP000634136">
    <property type="component" value="Unassembled WGS sequence"/>
</dbReference>
<reference evidence="1" key="1">
    <citation type="submission" date="2020-09" db="EMBL/GenBank/DDBJ databases">
        <title>Genome-Enabled Discovery of Anthraquinone Biosynthesis in Senna tora.</title>
        <authorList>
            <person name="Kang S.-H."/>
            <person name="Pandey R.P."/>
            <person name="Lee C.-M."/>
            <person name="Sim J.-S."/>
            <person name="Jeong J.-T."/>
            <person name="Choi B.-S."/>
            <person name="Jung M."/>
            <person name="Ginzburg D."/>
            <person name="Zhao K."/>
            <person name="Won S.Y."/>
            <person name="Oh T.-J."/>
            <person name="Yu Y."/>
            <person name="Kim N.-H."/>
            <person name="Lee O.R."/>
            <person name="Lee T.-H."/>
            <person name="Bashyal P."/>
            <person name="Kim T.-S."/>
            <person name="Lee W.-H."/>
            <person name="Kawkins C."/>
            <person name="Kim C.-K."/>
            <person name="Kim J.S."/>
            <person name="Ahn B.O."/>
            <person name="Rhee S.Y."/>
            <person name="Sohng J.K."/>
        </authorList>
    </citation>
    <scope>NUCLEOTIDE SEQUENCE</scope>
    <source>
        <tissue evidence="1">Leaf</tissue>
    </source>
</reference>
<evidence type="ECO:0000313" key="2">
    <source>
        <dbReference type="Proteomes" id="UP000634136"/>
    </source>
</evidence>
<comment type="caution">
    <text evidence="1">The sequence shown here is derived from an EMBL/GenBank/DDBJ whole genome shotgun (WGS) entry which is preliminary data.</text>
</comment>
<dbReference type="EMBL" id="JAAIUW010000011">
    <property type="protein sequence ID" value="KAF7809269.1"/>
    <property type="molecule type" value="Genomic_DNA"/>
</dbReference>
<evidence type="ECO:0000313" key="1">
    <source>
        <dbReference type="EMBL" id="KAF7809269.1"/>
    </source>
</evidence>
<organism evidence="1 2">
    <name type="scientific">Senna tora</name>
    <dbReference type="NCBI Taxonomy" id="362788"/>
    <lineage>
        <taxon>Eukaryota</taxon>
        <taxon>Viridiplantae</taxon>
        <taxon>Streptophyta</taxon>
        <taxon>Embryophyta</taxon>
        <taxon>Tracheophyta</taxon>
        <taxon>Spermatophyta</taxon>
        <taxon>Magnoliopsida</taxon>
        <taxon>eudicotyledons</taxon>
        <taxon>Gunneridae</taxon>
        <taxon>Pentapetalae</taxon>
        <taxon>rosids</taxon>
        <taxon>fabids</taxon>
        <taxon>Fabales</taxon>
        <taxon>Fabaceae</taxon>
        <taxon>Caesalpinioideae</taxon>
        <taxon>Cassia clade</taxon>
        <taxon>Senna</taxon>
    </lineage>
</organism>